<sequence>MPWKDKLCLVHIYTGNGKGKTTAAFGLAVRMLGSGGKVIILQFMKAPNVYGEQKKIAECGAVIESFGLPKFVHGNPEPDDIEAAKKALQRAREVVSSGEWDLVILDEICVALGFKMLDVEEVRGLVKSKAPHTELVLTGRYCPEGLFELADYVTEMKEISIPTRRASSRGGAWSFSSGPPLPWFRR</sequence>
<proteinExistence type="predicted"/>
<organism evidence="1 2">
    <name type="scientific">Thermococcus thioreducens</name>
    <dbReference type="NCBI Taxonomy" id="277988"/>
    <lineage>
        <taxon>Archaea</taxon>
        <taxon>Methanobacteriati</taxon>
        <taxon>Methanobacteriota</taxon>
        <taxon>Thermococci</taxon>
        <taxon>Thermococcales</taxon>
        <taxon>Thermococcaceae</taxon>
        <taxon>Thermococcus</taxon>
    </lineage>
</organism>
<accession>A0A1I0Q9X7</accession>
<protein>
    <submittedName>
        <fullName evidence="1">Cob(I)yrinic acid a,c-diamide adenosyltransferase</fullName>
    </submittedName>
</protein>
<dbReference type="SUPFAM" id="SSF52540">
    <property type="entry name" value="P-loop containing nucleoside triphosphate hydrolases"/>
    <property type="match status" value="1"/>
</dbReference>
<name>A0A1I0Q9X7_9EURY</name>
<dbReference type="Proteomes" id="UP000182125">
    <property type="component" value="Unassembled WGS sequence"/>
</dbReference>
<dbReference type="PANTHER" id="PTHR46638">
    <property type="entry name" value="CORRINOID ADENOSYLTRANSFERASE"/>
    <property type="match status" value="1"/>
</dbReference>
<dbReference type="PANTHER" id="PTHR46638:SF1">
    <property type="entry name" value="CORRINOID ADENOSYLTRANSFERASE"/>
    <property type="match status" value="1"/>
</dbReference>
<dbReference type="NCBIfam" id="TIGR00708">
    <property type="entry name" value="cobA"/>
    <property type="match status" value="1"/>
</dbReference>
<dbReference type="GO" id="GO:0005524">
    <property type="term" value="F:ATP binding"/>
    <property type="evidence" value="ECO:0007669"/>
    <property type="project" value="InterPro"/>
</dbReference>
<dbReference type="InterPro" id="IPR003724">
    <property type="entry name" value="CblAdoTrfase_CobA"/>
</dbReference>
<evidence type="ECO:0000313" key="2">
    <source>
        <dbReference type="Proteomes" id="UP000182125"/>
    </source>
</evidence>
<evidence type="ECO:0000313" key="1">
    <source>
        <dbReference type="EMBL" id="SEW23823.1"/>
    </source>
</evidence>
<dbReference type="Pfam" id="PF02572">
    <property type="entry name" value="CobA_CobO_BtuR"/>
    <property type="match status" value="1"/>
</dbReference>
<dbReference type="Gene3D" id="3.40.50.300">
    <property type="entry name" value="P-loop containing nucleotide triphosphate hydrolases"/>
    <property type="match status" value="1"/>
</dbReference>
<dbReference type="AlphaFoldDB" id="A0A1I0Q9X7"/>
<reference evidence="1 2" key="1">
    <citation type="submission" date="2016-10" db="EMBL/GenBank/DDBJ databases">
        <authorList>
            <person name="de Groot N.N."/>
        </authorList>
    </citation>
    <scope>NUCLEOTIDE SEQUENCE [LARGE SCALE GENOMIC DNA]</scope>
    <source>
        <strain evidence="1 2">OGL-20</strain>
    </source>
</reference>
<dbReference type="PIRSF" id="PIRSF015617">
    <property type="entry name" value="Adensltrnsf_CobA"/>
    <property type="match status" value="1"/>
</dbReference>
<dbReference type="EMBL" id="FOIW01000003">
    <property type="protein sequence ID" value="SEW23823.1"/>
    <property type="molecule type" value="Genomic_DNA"/>
</dbReference>
<dbReference type="GO" id="GO:0008817">
    <property type="term" value="F:corrinoid adenosyltransferase activity"/>
    <property type="evidence" value="ECO:0007669"/>
    <property type="project" value="InterPro"/>
</dbReference>
<dbReference type="InterPro" id="IPR027417">
    <property type="entry name" value="P-loop_NTPase"/>
</dbReference>
<gene>
    <name evidence="1" type="ORF">SAMN05216170_2334</name>
</gene>
<dbReference type="GO" id="GO:0009236">
    <property type="term" value="P:cobalamin biosynthetic process"/>
    <property type="evidence" value="ECO:0007669"/>
    <property type="project" value="InterPro"/>
</dbReference>
<keyword evidence="1" id="KW-0808">Transferase</keyword>